<evidence type="ECO:0000313" key="1">
    <source>
        <dbReference type="EMBL" id="CUU60378.1"/>
    </source>
</evidence>
<proteinExistence type="predicted"/>
<evidence type="ECO:0000313" key="2">
    <source>
        <dbReference type="Proteomes" id="UP000198802"/>
    </source>
</evidence>
<dbReference type="EMBL" id="FAOZ01000039">
    <property type="protein sequence ID" value="CUU60378.1"/>
    <property type="molecule type" value="Genomic_DNA"/>
</dbReference>
<keyword evidence="2" id="KW-1185">Reference proteome</keyword>
<dbReference type="RefSeq" id="WP_165615912.1">
    <property type="nucleotide sequence ID" value="NZ_FAOZ01000039.1"/>
</dbReference>
<protein>
    <submittedName>
        <fullName evidence="1">Uncharacterized protein</fullName>
    </submittedName>
</protein>
<gene>
    <name evidence="1" type="ORF">Ga0074812_13911</name>
</gene>
<reference evidence="2" key="1">
    <citation type="submission" date="2015-11" db="EMBL/GenBank/DDBJ databases">
        <authorList>
            <person name="Varghese N."/>
        </authorList>
    </citation>
    <scope>NUCLEOTIDE SEQUENCE [LARGE SCALE GENOMIC DNA]</scope>
    <source>
        <strain evidence="2">DSM 45899</strain>
    </source>
</reference>
<name>A0A0S4R0U5_9ACTN</name>
<accession>A0A0S4R0U5</accession>
<dbReference type="AlphaFoldDB" id="A0A0S4R0U5"/>
<sequence length="57" mass="6484">MMTLFLVLALVALLLSNGALLVMVLVRLAEERREIGDARRLAQMHRYHGRDVIQPGR</sequence>
<dbReference type="Proteomes" id="UP000198802">
    <property type="component" value="Unassembled WGS sequence"/>
</dbReference>
<organism evidence="1 2">
    <name type="scientific">Parafrankia irregularis</name>
    <dbReference type="NCBI Taxonomy" id="795642"/>
    <lineage>
        <taxon>Bacteria</taxon>
        <taxon>Bacillati</taxon>
        <taxon>Actinomycetota</taxon>
        <taxon>Actinomycetes</taxon>
        <taxon>Frankiales</taxon>
        <taxon>Frankiaceae</taxon>
        <taxon>Parafrankia</taxon>
    </lineage>
</organism>